<reference evidence="1" key="2">
    <citation type="submission" date="2023-01" db="EMBL/GenBank/DDBJ databases">
        <title>Draft genome sequence of Portibacter lacus strain NBRC 108769.</title>
        <authorList>
            <person name="Sun Q."/>
            <person name="Mori K."/>
        </authorList>
    </citation>
    <scope>NUCLEOTIDE SEQUENCE</scope>
    <source>
        <strain evidence="1">NBRC 108769</strain>
    </source>
</reference>
<dbReference type="EMBL" id="BSOH01000012">
    <property type="protein sequence ID" value="GLR17487.1"/>
    <property type="molecule type" value="Genomic_DNA"/>
</dbReference>
<organism evidence="1 2">
    <name type="scientific">Portibacter lacus</name>
    <dbReference type="NCBI Taxonomy" id="1099794"/>
    <lineage>
        <taxon>Bacteria</taxon>
        <taxon>Pseudomonadati</taxon>
        <taxon>Bacteroidota</taxon>
        <taxon>Saprospiria</taxon>
        <taxon>Saprospirales</taxon>
        <taxon>Haliscomenobacteraceae</taxon>
        <taxon>Portibacter</taxon>
    </lineage>
</organism>
<protein>
    <submittedName>
        <fullName evidence="1">Uncharacterized protein</fullName>
    </submittedName>
</protein>
<accession>A0AA37WEK6</accession>
<dbReference type="RefSeq" id="WP_235295137.1">
    <property type="nucleotide sequence ID" value="NZ_BSOH01000012.1"/>
</dbReference>
<keyword evidence="2" id="KW-1185">Reference proteome</keyword>
<proteinExistence type="predicted"/>
<reference evidence="1" key="1">
    <citation type="journal article" date="2014" name="Int. J. Syst. Evol. Microbiol.">
        <title>Complete genome sequence of Corynebacterium casei LMG S-19264T (=DSM 44701T), isolated from a smear-ripened cheese.</title>
        <authorList>
            <consortium name="US DOE Joint Genome Institute (JGI-PGF)"/>
            <person name="Walter F."/>
            <person name="Albersmeier A."/>
            <person name="Kalinowski J."/>
            <person name="Ruckert C."/>
        </authorList>
    </citation>
    <scope>NUCLEOTIDE SEQUENCE</scope>
    <source>
        <strain evidence="1">NBRC 108769</strain>
    </source>
</reference>
<evidence type="ECO:0000313" key="2">
    <source>
        <dbReference type="Proteomes" id="UP001156666"/>
    </source>
</evidence>
<dbReference type="PROSITE" id="PS51257">
    <property type="entry name" value="PROKAR_LIPOPROTEIN"/>
    <property type="match status" value="1"/>
</dbReference>
<dbReference type="Proteomes" id="UP001156666">
    <property type="component" value="Unassembled WGS sequence"/>
</dbReference>
<comment type="caution">
    <text evidence="1">The sequence shown here is derived from an EMBL/GenBank/DDBJ whole genome shotgun (WGS) entry which is preliminary data.</text>
</comment>
<sequence>MQNKILILAGLFMMVMSSCSPRLTPFTQKLYKENGWSERDLQSIQFYLSQDIVLTRQMREGESAIKDGKVKVVAGREIEEVRFPKGTPGVLLFIPKINRFAISFEEGGDDKYMMFGPNQKYSGKYMMLAADWDRDYGTVSYNDRVYRTDSNSAYSALLIDLKAIRKTTIKKKTAKGRTVN</sequence>
<evidence type="ECO:0000313" key="1">
    <source>
        <dbReference type="EMBL" id="GLR17487.1"/>
    </source>
</evidence>
<gene>
    <name evidence="1" type="ORF">GCM10007940_21020</name>
</gene>
<name>A0AA37WEK6_9BACT</name>
<dbReference type="AlphaFoldDB" id="A0AA37WEK6"/>